<comment type="similarity">
    <text evidence="1">Belongs to the type-I restriction system S methylase family.</text>
</comment>
<name>A0ABX5FU46_9BACL</name>
<protein>
    <recommendedName>
        <fullName evidence="5">Type I restriction modification DNA specificity domain-containing protein</fullName>
    </recommendedName>
</protein>
<dbReference type="EMBL" id="PXZO01000010">
    <property type="protein sequence ID" value="PSK12563.1"/>
    <property type="molecule type" value="Genomic_DNA"/>
</dbReference>
<feature type="domain" description="Type I restriction modification DNA specificity" evidence="5">
    <location>
        <begin position="17"/>
        <end position="206"/>
    </location>
</feature>
<dbReference type="Gene3D" id="3.90.220.20">
    <property type="entry name" value="DNA methylase specificity domains"/>
    <property type="match status" value="2"/>
</dbReference>
<evidence type="ECO:0000256" key="1">
    <source>
        <dbReference type="ARBA" id="ARBA00010923"/>
    </source>
</evidence>
<feature type="domain" description="Type I restriction modification DNA specificity" evidence="5">
    <location>
        <begin position="239"/>
        <end position="414"/>
    </location>
</feature>
<evidence type="ECO:0000256" key="2">
    <source>
        <dbReference type="ARBA" id="ARBA00022747"/>
    </source>
</evidence>
<sequence>MLKVREGYKMTELGEIPVEWDVQSIDDVFNIIGGVPLPRSKTGNGNTYYLHYGDIHKLSRSLINTEFDKSWLPLIDETSNVLRRDAYLEDGDVVFADASEDYLDIGKNVVVRISTPHEFVAGLHTIVAREKADKLILGYKQFCFKTEEVRKQLATLATGSTVLGISKSNISKVKFLQPPLEEQQKIAEILTTVDEQIENTEQRIEKTKELKRGLMQQLLTKGIGHTEFMQTELGRVPALWDLKKIGEVTDIKSGLTPLRSESKYFENGTIPWVKTTDLNNDDIVETSENITEKALEETSLTIHNENTVLVAMYGGYNQIGRTGLLKIKATTNQAISSLVLTSNDLDPKYLQIWLNAKVNLWKKYAASSRKDPNITKADVQDFKILIPSLSEQQKIASILSSVDKQIESYEQEKQKYLELKKGLMQQLLTGQLRVTV</sequence>
<dbReference type="Pfam" id="PF01420">
    <property type="entry name" value="Methylase_S"/>
    <property type="match status" value="2"/>
</dbReference>
<dbReference type="CDD" id="cd17276">
    <property type="entry name" value="RMtype1_S_Sau1132ORF3780P-TRD1-CR1_like"/>
    <property type="match status" value="1"/>
</dbReference>
<feature type="coiled-coil region" evidence="4">
    <location>
        <begin position="399"/>
        <end position="426"/>
    </location>
</feature>
<evidence type="ECO:0000256" key="4">
    <source>
        <dbReference type="SAM" id="Coils"/>
    </source>
</evidence>
<organism evidence="6 7">
    <name type="scientific">Brevibacillus porteri</name>
    <dbReference type="NCBI Taxonomy" id="2126350"/>
    <lineage>
        <taxon>Bacteria</taxon>
        <taxon>Bacillati</taxon>
        <taxon>Bacillota</taxon>
        <taxon>Bacilli</taxon>
        <taxon>Bacillales</taxon>
        <taxon>Paenibacillaceae</taxon>
        <taxon>Brevibacillus</taxon>
    </lineage>
</organism>
<dbReference type="InterPro" id="IPR044946">
    <property type="entry name" value="Restrct_endonuc_typeI_TRD_sf"/>
</dbReference>
<dbReference type="GeneID" id="95749986"/>
<dbReference type="PANTHER" id="PTHR30408:SF12">
    <property type="entry name" value="TYPE I RESTRICTION ENZYME MJAVIII SPECIFICITY SUBUNIT"/>
    <property type="match status" value="1"/>
</dbReference>
<keyword evidence="7" id="KW-1185">Reference proteome</keyword>
<dbReference type="RefSeq" id="WP_106833771.1">
    <property type="nucleotide sequence ID" value="NZ_JARMEW010000005.1"/>
</dbReference>
<keyword evidence="3" id="KW-0238">DNA-binding</keyword>
<dbReference type="InterPro" id="IPR052021">
    <property type="entry name" value="Type-I_RS_S_subunit"/>
</dbReference>
<keyword evidence="2" id="KW-0680">Restriction system</keyword>
<proteinExistence type="inferred from homology"/>
<reference evidence="6 7" key="1">
    <citation type="submission" date="2018-03" db="EMBL/GenBank/DDBJ databases">
        <title>Brevisbacillus phylogenomics.</title>
        <authorList>
            <person name="Dunlap C."/>
        </authorList>
    </citation>
    <scope>NUCLEOTIDE SEQUENCE [LARGE SCALE GENOMIC DNA]</scope>
    <source>
        <strain evidence="6 7">NRRL B-41110</strain>
    </source>
</reference>
<dbReference type="Gene3D" id="1.10.287.1120">
    <property type="entry name" value="Bipartite methylase S protein"/>
    <property type="match status" value="1"/>
</dbReference>
<evidence type="ECO:0000313" key="6">
    <source>
        <dbReference type="EMBL" id="PSK12563.1"/>
    </source>
</evidence>
<gene>
    <name evidence="6" type="ORF">C7R92_07565</name>
</gene>
<evidence type="ECO:0000313" key="7">
    <source>
        <dbReference type="Proteomes" id="UP000241645"/>
    </source>
</evidence>
<accession>A0ABX5FU46</accession>
<dbReference type="Proteomes" id="UP000241645">
    <property type="component" value="Unassembled WGS sequence"/>
</dbReference>
<evidence type="ECO:0000256" key="3">
    <source>
        <dbReference type="ARBA" id="ARBA00023125"/>
    </source>
</evidence>
<evidence type="ECO:0000259" key="5">
    <source>
        <dbReference type="Pfam" id="PF01420"/>
    </source>
</evidence>
<dbReference type="InterPro" id="IPR000055">
    <property type="entry name" value="Restrct_endonuc_typeI_TRD"/>
</dbReference>
<dbReference type="PANTHER" id="PTHR30408">
    <property type="entry name" value="TYPE-1 RESTRICTION ENZYME ECOKI SPECIFICITY PROTEIN"/>
    <property type="match status" value="1"/>
</dbReference>
<comment type="caution">
    <text evidence="6">The sequence shown here is derived from an EMBL/GenBank/DDBJ whole genome shotgun (WGS) entry which is preliminary data.</text>
</comment>
<dbReference type="SUPFAM" id="SSF116734">
    <property type="entry name" value="DNA methylase specificity domain"/>
    <property type="match status" value="2"/>
</dbReference>
<feature type="coiled-coil region" evidence="4">
    <location>
        <begin position="190"/>
        <end position="217"/>
    </location>
</feature>
<keyword evidence="4" id="KW-0175">Coiled coil</keyword>